<protein>
    <submittedName>
        <fullName evidence="5">Transcriptional regulator</fullName>
    </submittedName>
</protein>
<dbReference type="Gene3D" id="1.10.10.60">
    <property type="entry name" value="Homeodomain-like"/>
    <property type="match status" value="2"/>
</dbReference>
<evidence type="ECO:0000313" key="6">
    <source>
        <dbReference type="Proteomes" id="UP000190813"/>
    </source>
</evidence>
<dbReference type="Pfam" id="PF12833">
    <property type="entry name" value="HTH_18"/>
    <property type="match status" value="1"/>
</dbReference>
<keyword evidence="6" id="KW-1185">Reference proteome</keyword>
<dbReference type="PROSITE" id="PS01124">
    <property type="entry name" value="HTH_ARAC_FAMILY_2"/>
    <property type="match status" value="1"/>
</dbReference>
<name>A0A1T3MC96_9FLAO</name>
<sequence>MSNLFNTNPKYLSQIIRESKNQNFNGYINQLRINYISNKLYNIPLYREYKISYLAEECGYASSQVFINAFRKETGMTPSYFINELKNKAE</sequence>
<dbReference type="PANTHER" id="PTHR43280">
    <property type="entry name" value="ARAC-FAMILY TRANSCRIPTIONAL REGULATOR"/>
    <property type="match status" value="1"/>
</dbReference>
<comment type="caution">
    <text evidence="5">The sequence shown here is derived from an EMBL/GenBank/DDBJ whole genome shotgun (WGS) entry which is preliminary data.</text>
</comment>
<evidence type="ECO:0000256" key="1">
    <source>
        <dbReference type="ARBA" id="ARBA00023015"/>
    </source>
</evidence>
<dbReference type="GO" id="GO:0003700">
    <property type="term" value="F:DNA-binding transcription factor activity"/>
    <property type="evidence" value="ECO:0007669"/>
    <property type="project" value="InterPro"/>
</dbReference>
<dbReference type="SMART" id="SM00342">
    <property type="entry name" value="HTH_ARAC"/>
    <property type="match status" value="1"/>
</dbReference>
<dbReference type="InterPro" id="IPR018060">
    <property type="entry name" value="HTH_AraC"/>
</dbReference>
<proteinExistence type="predicted"/>
<feature type="domain" description="HTH araC/xylS-type" evidence="4">
    <location>
        <begin position="1"/>
        <end position="84"/>
    </location>
</feature>
<dbReference type="GO" id="GO:0043565">
    <property type="term" value="F:sequence-specific DNA binding"/>
    <property type="evidence" value="ECO:0007669"/>
    <property type="project" value="InterPro"/>
</dbReference>
<dbReference type="SUPFAM" id="SSF46689">
    <property type="entry name" value="Homeodomain-like"/>
    <property type="match status" value="1"/>
</dbReference>
<evidence type="ECO:0000256" key="3">
    <source>
        <dbReference type="ARBA" id="ARBA00023163"/>
    </source>
</evidence>
<dbReference type="PRINTS" id="PR00032">
    <property type="entry name" value="HTHARAC"/>
</dbReference>
<dbReference type="AlphaFoldDB" id="A0A1T3MC96"/>
<dbReference type="InterPro" id="IPR009057">
    <property type="entry name" value="Homeodomain-like_sf"/>
</dbReference>
<accession>A0A1T3MC96</accession>
<keyword evidence="1" id="KW-0805">Transcription regulation</keyword>
<dbReference type="InterPro" id="IPR020449">
    <property type="entry name" value="Tscrpt_reg_AraC-type_HTH"/>
</dbReference>
<evidence type="ECO:0000256" key="2">
    <source>
        <dbReference type="ARBA" id="ARBA00023125"/>
    </source>
</evidence>
<organism evidence="5 6">
    <name type="scientific">Elizabethkingia occulta</name>
    <dbReference type="NCBI Taxonomy" id="1867263"/>
    <lineage>
        <taxon>Bacteria</taxon>
        <taxon>Pseudomonadati</taxon>
        <taxon>Bacteroidota</taxon>
        <taxon>Flavobacteriia</taxon>
        <taxon>Flavobacteriales</taxon>
        <taxon>Weeksellaceae</taxon>
        <taxon>Elizabethkingia</taxon>
    </lineage>
</organism>
<dbReference type="Proteomes" id="UP000190813">
    <property type="component" value="Unassembled WGS sequence"/>
</dbReference>
<evidence type="ECO:0000259" key="4">
    <source>
        <dbReference type="PROSITE" id="PS01124"/>
    </source>
</evidence>
<gene>
    <name evidence="5" type="ORF">BAZ10_09745</name>
</gene>
<reference evidence="5 6" key="1">
    <citation type="submission" date="2016-06" db="EMBL/GenBank/DDBJ databases">
        <title>Revisiting the taxonomy of the Elizabethkingia Genus based on Whole-Genome Sequencing, Optical Mapping, and MALDI-TOF.</title>
        <authorList>
            <person name="Nicholson A.C."/>
        </authorList>
    </citation>
    <scope>NUCLEOTIDE SEQUENCE [LARGE SCALE GENOMIC DNA]</scope>
    <source>
        <strain evidence="5 6">G4070</strain>
    </source>
</reference>
<dbReference type="EMBL" id="MAHX01000018">
    <property type="protein sequence ID" value="OPC62154.1"/>
    <property type="molecule type" value="Genomic_DNA"/>
</dbReference>
<keyword evidence="2" id="KW-0238">DNA-binding</keyword>
<keyword evidence="3" id="KW-0804">Transcription</keyword>
<dbReference type="PANTHER" id="PTHR43280:SF34">
    <property type="entry name" value="ARAC-FAMILY TRANSCRIPTIONAL REGULATOR"/>
    <property type="match status" value="1"/>
</dbReference>
<evidence type="ECO:0000313" key="5">
    <source>
        <dbReference type="EMBL" id="OPC62154.1"/>
    </source>
</evidence>